<evidence type="ECO:0000256" key="1">
    <source>
        <dbReference type="SAM" id="Phobius"/>
    </source>
</evidence>
<keyword evidence="1" id="KW-1133">Transmembrane helix</keyword>
<dbReference type="RefSeq" id="WP_172406125.1">
    <property type="nucleotide sequence ID" value="NZ_JAGSGB010000001.1"/>
</dbReference>
<protein>
    <recommendedName>
        <fullName evidence="4">Cytochrome c oxidase subunit IV bacterial aa3 type domain-containing protein</fullName>
    </recommendedName>
</protein>
<organism evidence="2 3">
    <name type="scientific">Pacificimonas aurantium</name>
    <dbReference type="NCBI Taxonomy" id="1250540"/>
    <lineage>
        <taxon>Bacteria</taxon>
        <taxon>Pseudomonadati</taxon>
        <taxon>Pseudomonadota</taxon>
        <taxon>Alphaproteobacteria</taxon>
        <taxon>Sphingomonadales</taxon>
        <taxon>Sphingosinicellaceae</taxon>
        <taxon>Pacificimonas</taxon>
    </lineage>
</organism>
<evidence type="ECO:0008006" key="4">
    <source>
        <dbReference type="Google" id="ProtNLM"/>
    </source>
</evidence>
<accession>A0ABS7WIU7</accession>
<evidence type="ECO:0000313" key="3">
    <source>
        <dbReference type="Proteomes" id="UP000824621"/>
    </source>
</evidence>
<sequence>MTEPHEEVEKTEARAGETPHIGRYILLFSTVILVIAFIVLLIVYGL</sequence>
<evidence type="ECO:0000313" key="2">
    <source>
        <dbReference type="EMBL" id="MBZ6378315.1"/>
    </source>
</evidence>
<keyword evidence="1" id="KW-0472">Membrane</keyword>
<gene>
    <name evidence="2" type="ORF">KCN53_06660</name>
</gene>
<proteinExistence type="predicted"/>
<reference evidence="2 3" key="1">
    <citation type="submission" date="2021-04" db="EMBL/GenBank/DDBJ databases">
        <authorList>
            <person name="Pira H."/>
            <person name="Risdian C."/>
            <person name="Wink J."/>
        </authorList>
    </citation>
    <scope>NUCLEOTIDE SEQUENCE [LARGE SCALE GENOMIC DNA]</scope>
    <source>
        <strain evidence="2 3">DSM 107782</strain>
    </source>
</reference>
<dbReference type="EMBL" id="JAGSGB010000001">
    <property type="protein sequence ID" value="MBZ6378315.1"/>
    <property type="molecule type" value="Genomic_DNA"/>
</dbReference>
<dbReference type="Proteomes" id="UP000824621">
    <property type="component" value="Unassembled WGS sequence"/>
</dbReference>
<comment type="caution">
    <text evidence="2">The sequence shown here is derived from an EMBL/GenBank/DDBJ whole genome shotgun (WGS) entry which is preliminary data.</text>
</comment>
<name>A0ABS7WIU7_9SPHN</name>
<keyword evidence="3" id="KW-1185">Reference proteome</keyword>
<feature type="transmembrane region" description="Helical" evidence="1">
    <location>
        <begin position="24"/>
        <end position="44"/>
    </location>
</feature>
<keyword evidence="1" id="KW-0812">Transmembrane</keyword>